<evidence type="ECO:0000313" key="2">
    <source>
        <dbReference type="Proteomes" id="UP000036958"/>
    </source>
</evidence>
<proteinExistence type="predicted"/>
<keyword evidence="2" id="KW-1185">Reference proteome</keyword>
<reference evidence="2" key="1">
    <citation type="submission" date="2015-07" db="EMBL/GenBank/DDBJ databases">
        <title>Genome sequencing of Sunxiuqinia dokdonensis strain SK.</title>
        <authorList>
            <person name="Ahn S."/>
            <person name="Kim B.-C."/>
        </authorList>
    </citation>
    <scope>NUCLEOTIDE SEQUENCE [LARGE SCALE GENOMIC DNA]</scope>
    <source>
        <strain evidence="2">SK</strain>
    </source>
</reference>
<comment type="caution">
    <text evidence="1">The sequence shown here is derived from an EMBL/GenBank/DDBJ whole genome shotgun (WGS) entry which is preliminary data.</text>
</comment>
<accession>A0A0L8VAM7</accession>
<dbReference type="EMBL" id="LGIA01000123">
    <property type="protein sequence ID" value="KOH45499.1"/>
    <property type="molecule type" value="Genomic_DNA"/>
</dbReference>
<name>A0A0L8VAM7_9BACT</name>
<gene>
    <name evidence="1" type="ORF">NC99_16820</name>
</gene>
<dbReference type="AlphaFoldDB" id="A0A0L8VAM7"/>
<sequence length="96" mass="11087">MGKAPITERNKIQQPYKSYFMSQVYQLAVQWGQNKSDLFFEDKETTERTAEFVNLMAEYGSTPICIEAIEHKVYSREVAIEHILKGLNFGFFSGPN</sequence>
<evidence type="ECO:0000313" key="1">
    <source>
        <dbReference type="EMBL" id="KOH45499.1"/>
    </source>
</evidence>
<organism evidence="1 2">
    <name type="scientific">Sunxiuqinia dokdonensis</name>
    <dbReference type="NCBI Taxonomy" id="1409788"/>
    <lineage>
        <taxon>Bacteria</taxon>
        <taxon>Pseudomonadati</taxon>
        <taxon>Bacteroidota</taxon>
        <taxon>Bacteroidia</taxon>
        <taxon>Marinilabiliales</taxon>
        <taxon>Prolixibacteraceae</taxon>
        <taxon>Sunxiuqinia</taxon>
    </lineage>
</organism>
<protein>
    <submittedName>
        <fullName evidence="1">Uncharacterized protein</fullName>
    </submittedName>
</protein>
<dbReference type="Proteomes" id="UP000036958">
    <property type="component" value="Unassembled WGS sequence"/>
</dbReference>